<dbReference type="PANTHER" id="PTHR28088">
    <property type="entry name" value="TRANSCRIPTIONAL ACTIVATOR HAA1-RELATED"/>
    <property type="match status" value="1"/>
</dbReference>
<evidence type="ECO:0000259" key="9">
    <source>
        <dbReference type="PROSITE" id="PS50073"/>
    </source>
</evidence>
<evidence type="ECO:0000313" key="11">
    <source>
        <dbReference type="Proteomes" id="UP000184300"/>
    </source>
</evidence>
<dbReference type="STRING" id="1160497.A0A1L9VAC0"/>
<evidence type="ECO:0000313" key="10">
    <source>
        <dbReference type="EMBL" id="OJJ80906.1"/>
    </source>
</evidence>
<feature type="compositionally biased region" description="Polar residues" evidence="8">
    <location>
        <begin position="244"/>
        <end position="258"/>
    </location>
</feature>
<feature type="region of interest" description="Disordered" evidence="8">
    <location>
        <begin position="503"/>
        <end position="531"/>
    </location>
</feature>
<dbReference type="Pfam" id="PF00649">
    <property type="entry name" value="Copper-fist"/>
    <property type="match status" value="1"/>
</dbReference>
<dbReference type="PANTHER" id="PTHR28088:SF9">
    <property type="entry name" value="TRANSCRIPTION FACTOR GRISEA, PUTATIVE (AFU_ORTHOLOGUE AFUA_1G13190)-RELATED"/>
    <property type="match status" value="1"/>
</dbReference>
<organism evidence="10 11">
    <name type="scientific">Aspergillus glaucus CBS 516.65</name>
    <dbReference type="NCBI Taxonomy" id="1160497"/>
    <lineage>
        <taxon>Eukaryota</taxon>
        <taxon>Fungi</taxon>
        <taxon>Dikarya</taxon>
        <taxon>Ascomycota</taxon>
        <taxon>Pezizomycotina</taxon>
        <taxon>Eurotiomycetes</taxon>
        <taxon>Eurotiomycetidae</taxon>
        <taxon>Eurotiales</taxon>
        <taxon>Aspergillaceae</taxon>
        <taxon>Aspergillus</taxon>
        <taxon>Aspergillus subgen. Aspergillus</taxon>
    </lineage>
</organism>
<dbReference type="Proteomes" id="UP000184300">
    <property type="component" value="Unassembled WGS sequence"/>
</dbReference>
<keyword evidence="4" id="KW-0186">Copper</keyword>
<dbReference type="RefSeq" id="XP_022397604.1">
    <property type="nucleotide sequence ID" value="XM_022541230.1"/>
</dbReference>
<keyword evidence="6" id="KW-0804">Transcription</keyword>
<keyword evidence="7" id="KW-0539">Nucleus</keyword>
<dbReference type="GO" id="GO:0005634">
    <property type="term" value="C:nucleus"/>
    <property type="evidence" value="ECO:0007669"/>
    <property type="project" value="UniProtKB-SubCell"/>
</dbReference>
<feature type="region of interest" description="Disordered" evidence="8">
    <location>
        <begin position="144"/>
        <end position="258"/>
    </location>
</feature>
<dbReference type="SUPFAM" id="SSF57879">
    <property type="entry name" value="Zinc domain conserved in yeast copper-regulated transcription factors"/>
    <property type="match status" value="1"/>
</dbReference>
<evidence type="ECO:0000256" key="1">
    <source>
        <dbReference type="ARBA" id="ARBA00004123"/>
    </source>
</evidence>
<evidence type="ECO:0000256" key="6">
    <source>
        <dbReference type="ARBA" id="ARBA00023163"/>
    </source>
</evidence>
<evidence type="ECO:0000256" key="8">
    <source>
        <dbReference type="SAM" id="MobiDB-lite"/>
    </source>
</evidence>
<dbReference type="SMART" id="SM00412">
    <property type="entry name" value="Cu_FIST"/>
    <property type="match status" value="1"/>
</dbReference>
<dbReference type="PROSITE" id="PS50073">
    <property type="entry name" value="COPPER_FIST_2"/>
    <property type="match status" value="1"/>
</dbReference>
<feature type="domain" description="Copper-fist" evidence="9">
    <location>
        <begin position="6"/>
        <end position="41"/>
    </location>
</feature>
<proteinExistence type="predicted"/>
<comment type="subcellular location">
    <subcellularLocation>
        <location evidence="1">Nucleus</location>
    </subcellularLocation>
</comment>
<gene>
    <name evidence="10" type="ORF">ASPGLDRAFT_133649</name>
</gene>
<keyword evidence="2" id="KW-0479">Metal-binding</keyword>
<name>A0A1L9VAC0_ASPGL</name>
<sequence>MPLDEEGAKWSCEPCIRGHRSSKCQHFDRLMMKVPKAGRPLAKCPHPKGTCSCKKTYAVMVRIPKGSTCMCRPLYEVPIEDETDRAPTRSTTTPVTIAPAITPSSVAPTPPPAIGKIQKAGRRQSNLQAAPENIARALESIAKAENQRSENGEPSDLPSYAPQNQSFPTPYGPLGQQQPTVTQDQSYDSSAATAPQSKSCCSDKAAAKPTQPPPEKPPEQGSCCGKQKPKLEQPGASTPGPEENGTNNHATLNGSTANDLLYPPFPAPPWQNFHAPGHGNLVQPFPVHQPQTQAPVYFPPTYATSSGYPYQNIPHGVGFTPMAMPAFPSTQPQSISYTSPTAECSEHVCHCGDGCQCLGCASHPFNNTTRQHVQEMGLIVGLNGEEKNRHSPYSTNAAPTPLDYSVTAMNHNLDTGVPSKAMNHYSGQTHPHHMGGGYSPHFGYAPDQFMEPSQYYTLEYPVGLPSSCSDVTGSCQCGNDCSCVGCLTHNGHNGFTLQPLPTESVGFHASPPAQQSSPKLSRDPSAPLPSL</sequence>
<protein>
    <recommendedName>
        <fullName evidence="9">Copper-fist domain-containing protein</fullName>
    </recommendedName>
</protein>
<evidence type="ECO:0000256" key="2">
    <source>
        <dbReference type="ARBA" id="ARBA00022723"/>
    </source>
</evidence>
<reference evidence="11" key="1">
    <citation type="journal article" date="2017" name="Genome Biol.">
        <title>Comparative genomics reveals high biological diversity and specific adaptations in the industrially and medically important fungal genus Aspergillus.</title>
        <authorList>
            <person name="de Vries R.P."/>
            <person name="Riley R."/>
            <person name="Wiebenga A."/>
            <person name="Aguilar-Osorio G."/>
            <person name="Amillis S."/>
            <person name="Uchima C.A."/>
            <person name="Anderluh G."/>
            <person name="Asadollahi M."/>
            <person name="Askin M."/>
            <person name="Barry K."/>
            <person name="Battaglia E."/>
            <person name="Bayram O."/>
            <person name="Benocci T."/>
            <person name="Braus-Stromeyer S.A."/>
            <person name="Caldana C."/>
            <person name="Canovas D."/>
            <person name="Cerqueira G.C."/>
            <person name="Chen F."/>
            <person name="Chen W."/>
            <person name="Choi C."/>
            <person name="Clum A."/>
            <person name="Dos Santos R.A."/>
            <person name="Damasio A.R."/>
            <person name="Diallinas G."/>
            <person name="Emri T."/>
            <person name="Fekete E."/>
            <person name="Flipphi M."/>
            <person name="Freyberg S."/>
            <person name="Gallo A."/>
            <person name="Gournas C."/>
            <person name="Habgood R."/>
            <person name="Hainaut M."/>
            <person name="Harispe M.L."/>
            <person name="Henrissat B."/>
            <person name="Hilden K.S."/>
            <person name="Hope R."/>
            <person name="Hossain A."/>
            <person name="Karabika E."/>
            <person name="Karaffa L."/>
            <person name="Karanyi Z."/>
            <person name="Krasevec N."/>
            <person name="Kuo A."/>
            <person name="Kusch H."/>
            <person name="LaButti K."/>
            <person name="Lagendijk E.L."/>
            <person name="Lapidus A."/>
            <person name="Levasseur A."/>
            <person name="Lindquist E."/>
            <person name="Lipzen A."/>
            <person name="Logrieco A.F."/>
            <person name="MacCabe A."/>
            <person name="Maekelae M.R."/>
            <person name="Malavazi I."/>
            <person name="Melin P."/>
            <person name="Meyer V."/>
            <person name="Mielnichuk N."/>
            <person name="Miskei M."/>
            <person name="Molnar A.P."/>
            <person name="Mule G."/>
            <person name="Ngan C.Y."/>
            <person name="Orejas M."/>
            <person name="Orosz E."/>
            <person name="Ouedraogo J.P."/>
            <person name="Overkamp K.M."/>
            <person name="Park H.-S."/>
            <person name="Perrone G."/>
            <person name="Piumi F."/>
            <person name="Punt P.J."/>
            <person name="Ram A.F."/>
            <person name="Ramon A."/>
            <person name="Rauscher S."/>
            <person name="Record E."/>
            <person name="Riano-Pachon D.M."/>
            <person name="Robert V."/>
            <person name="Roehrig J."/>
            <person name="Ruller R."/>
            <person name="Salamov A."/>
            <person name="Salih N.S."/>
            <person name="Samson R.A."/>
            <person name="Sandor E."/>
            <person name="Sanguinetti M."/>
            <person name="Schuetze T."/>
            <person name="Sepcic K."/>
            <person name="Shelest E."/>
            <person name="Sherlock G."/>
            <person name="Sophianopoulou V."/>
            <person name="Squina F.M."/>
            <person name="Sun H."/>
            <person name="Susca A."/>
            <person name="Todd R.B."/>
            <person name="Tsang A."/>
            <person name="Unkles S.E."/>
            <person name="van de Wiele N."/>
            <person name="van Rossen-Uffink D."/>
            <person name="Oliveira J.V."/>
            <person name="Vesth T.C."/>
            <person name="Visser J."/>
            <person name="Yu J.-H."/>
            <person name="Zhou M."/>
            <person name="Andersen M.R."/>
            <person name="Archer D.B."/>
            <person name="Baker S.E."/>
            <person name="Benoit I."/>
            <person name="Brakhage A.A."/>
            <person name="Braus G.H."/>
            <person name="Fischer R."/>
            <person name="Frisvad J.C."/>
            <person name="Goldman G.H."/>
            <person name="Houbraken J."/>
            <person name="Oakley B."/>
            <person name="Pocsi I."/>
            <person name="Scazzocchio C."/>
            <person name="Seiboth B."/>
            <person name="vanKuyk P.A."/>
            <person name="Wortman J."/>
            <person name="Dyer P.S."/>
            <person name="Grigoriev I.V."/>
        </authorList>
    </citation>
    <scope>NUCLEOTIDE SEQUENCE [LARGE SCALE GENOMIC DNA]</scope>
    <source>
        <strain evidence="11">CBS 516.65</strain>
    </source>
</reference>
<evidence type="ECO:0000256" key="4">
    <source>
        <dbReference type="ARBA" id="ARBA00023008"/>
    </source>
</evidence>
<dbReference type="Gene3D" id="3.90.430.10">
    <property type="entry name" value="Copper fist DNA-binding domain"/>
    <property type="match status" value="1"/>
</dbReference>
<dbReference type="GO" id="GO:0006879">
    <property type="term" value="P:intracellular iron ion homeostasis"/>
    <property type="evidence" value="ECO:0007669"/>
    <property type="project" value="TreeGrafter"/>
</dbReference>
<dbReference type="GO" id="GO:0045944">
    <property type="term" value="P:positive regulation of transcription by RNA polymerase II"/>
    <property type="evidence" value="ECO:0007669"/>
    <property type="project" value="TreeGrafter"/>
</dbReference>
<keyword evidence="3" id="KW-0862">Zinc</keyword>
<dbReference type="OrthoDB" id="5600085at2759"/>
<keyword evidence="11" id="KW-1185">Reference proteome</keyword>
<feature type="region of interest" description="Disordered" evidence="8">
    <location>
        <begin position="99"/>
        <end position="127"/>
    </location>
</feature>
<dbReference type="FunFam" id="3.90.430.10:FF:000001">
    <property type="entry name" value="Copper fist DNA-binding protein"/>
    <property type="match status" value="1"/>
</dbReference>
<evidence type="ECO:0000256" key="3">
    <source>
        <dbReference type="ARBA" id="ARBA00022833"/>
    </source>
</evidence>
<dbReference type="GO" id="GO:0005507">
    <property type="term" value="F:copper ion binding"/>
    <property type="evidence" value="ECO:0007669"/>
    <property type="project" value="InterPro"/>
</dbReference>
<dbReference type="GO" id="GO:0000978">
    <property type="term" value="F:RNA polymerase II cis-regulatory region sequence-specific DNA binding"/>
    <property type="evidence" value="ECO:0007669"/>
    <property type="project" value="TreeGrafter"/>
</dbReference>
<dbReference type="InterPro" id="IPR051763">
    <property type="entry name" value="Copper_Homeo_Regul"/>
</dbReference>
<dbReference type="SMART" id="SM01090">
    <property type="entry name" value="Copper-fist"/>
    <property type="match status" value="1"/>
</dbReference>
<dbReference type="InterPro" id="IPR001083">
    <property type="entry name" value="Cu_fist_DNA-bd_dom"/>
</dbReference>
<dbReference type="VEuPathDB" id="FungiDB:ASPGLDRAFT_133649"/>
<feature type="compositionally biased region" description="Polar residues" evidence="8">
    <location>
        <begin position="175"/>
        <end position="200"/>
    </location>
</feature>
<evidence type="ECO:0000256" key="5">
    <source>
        <dbReference type="ARBA" id="ARBA00023015"/>
    </source>
</evidence>
<accession>A0A1L9VAC0</accession>
<evidence type="ECO:0000256" key="7">
    <source>
        <dbReference type="ARBA" id="ARBA00023242"/>
    </source>
</evidence>
<keyword evidence="5" id="KW-0805">Transcription regulation</keyword>
<dbReference type="GO" id="GO:0006878">
    <property type="term" value="P:intracellular copper ion homeostasis"/>
    <property type="evidence" value="ECO:0007669"/>
    <property type="project" value="TreeGrafter"/>
</dbReference>
<dbReference type="GeneID" id="34457491"/>
<dbReference type="GO" id="GO:0000981">
    <property type="term" value="F:DNA-binding transcription factor activity, RNA polymerase II-specific"/>
    <property type="evidence" value="ECO:0007669"/>
    <property type="project" value="TreeGrafter"/>
</dbReference>
<dbReference type="AlphaFoldDB" id="A0A1L9VAC0"/>
<dbReference type="InterPro" id="IPR036395">
    <property type="entry name" value="Cu_fist_DNA-bd_dom_sf"/>
</dbReference>
<dbReference type="EMBL" id="KV878908">
    <property type="protein sequence ID" value="OJJ80906.1"/>
    <property type="molecule type" value="Genomic_DNA"/>
</dbReference>